<accession>A0A399FCQ7</accession>
<keyword evidence="4" id="KW-1185">Reference proteome</keyword>
<evidence type="ECO:0000259" key="2">
    <source>
        <dbReference type="Pfam" id="PF12728"/>
    </source>
</evidence>
<evidence type="ECO:0000313" key="4">
    <source>
        <dbReference type="Proteomes" id="UP000266178"/>
    </source>
</evidence>
<gene>
    <name evidence="3" type="ORF">Mgrana_00125</name>
</gene>
<reference evidence="3 4" key="1">
    <citation type="submission" date="2018-08" db="EMBL/GenBank/DDBJ databases">
        <title>Meiothermus granaticius genome AF-68 sequencing project.</title>
        <authorList>
            <person name="Da Costa M.S."/>
            <person name="Albuquerque L."/>
            <person name="Raposo P."/>
            <person name="Froufe H.J.C."/>
            <person name="Barroso C.S."/>
            <person name="Egas C."/>
        </authorList>
    </citation>
    <scope>NUCLEOTIDE SEQUENCE [LARGE SCALE GENOMIC DNA]</scope>
    <source>
        <strain evidence="3 4">AF-68</strain>
    </source>
</reference>
<dbReference type="RefSeq" id="WP_119355662.1">
    <property type="nucleotide sequence ID" value="NZ_BJXM01000040.1"/>
</dbReference>
<comment type="caution">
    <text evidence="3">The sequence shown here is derived from an EMBL/GenBank/DDBJ whole genome shotgun (WGS) entry which is preliminary data.</text>
</comment>
<sequence length="78" mass="9129">MERKELLTAEGIRKEYGLGRDTAYRLMRRLPHVKVGQVMMMRRSDLEEYLAKAARERRDIRDDELEPNKNPAGVGGER</sequence>
<proteinExistence type="predicted"/>
<dbReference type="EMBL" id="QWLB01000001">
    <property type="protein sequence ID" value="RIH94038.1"/>
    <property type="molecule type" value="Genomic_DNA"/>
</dbReference>
<evidence type="ECO:0000313" key="3">
    <source>
        <dbReference type="EMBL" id="RIH94038.1"/>
    </source>
</evidence>
<evidence type="ECO:0000256" key="1">
    <source>
        <dbReference type="SAM" id="MobiDB-lite"/>
    </source>
</evidence>
<dbReference type="Pfam" id="PF12728">
    <property type="entry name" value="HTH_17"/>
    <property type="match status" value="1"/>
</dbReference>
<feature type="region of interest" description="Disordered" evidence="1">
    <location>
        <begin position="57"/>
        <end position="78"/>
    </location>
</feature>
<name>A0A399FCQ7_9DEIN</name>
<feature type="domain" description="Helix-turn-helix" evidence="2">
    <location>
        <begin position="7"/>
        <end position="52"/>
    </location>
</feature>
<dbReference type="AlphaFoldDB" id="A0A399FCQ7"/>
<dbReference type="OrthoDB" id="27495at2"/>
<dbReference type="Proteomes" id="UP000266178">
    <property type="component" value="Unassembled WGS sequence"/>
</dbReference>
<organism evidence="3 4">
    <name type="scientific">Meiothermus granaticius NBRC 107808</name>
    <dbReference type="NCBI Taxonomy" id="1227551"/>
    <lineage>
        <taxon>Bacteria</taxon>
        <taxon>Thermotogati</taxon>
        <taxon>Deinococcota</taxon>
        <taxon>Deinococci</taxon>
        <taxon>Thermales</taxon>
        <taxon>Thermaceae</taxon>
        <taxon>Meiothermus</taxon>
    </lineage>
</organism>
<protein>
    <submittedName>
        <fullName evidence="3">Helix-turn-helix domain protein</fullName>
    </submittedName>
</protein>
<dbReference type="InterPro" id="IPR041657">
    <property type="entry name" value="HTH_17"/>
</dbReference>